<organism evidence="2 4">
    <name type="scientific">Caenorhabditis elegans</name>
    <dbReference type="NCBI Taxonomy" id="6239"/>
    <lineage>
        <taxon>Eukaryota</taxon>
        <taxon>Metazoa</taxon>
        <taxon>Ecdysozoa</taxon>
        <taxon>Nematoda</taxon>
        <taxon>Chromadorea</taxon>
        <taxon>Rhabditida</taxon>
        <taxon>Rhabditina</taxon>
        <taxon>Rhabditomorpha</taxon>
        <taxon>Rhabditoidea</taxon>
        <taxon>Rhabditidae</taxon>
        <taxon>Peloderinae</taxon>
        <taxon>Caenorhabditis</taxon>
    </lineage>
</organism>
<protein>
    <submittedName>
        <fullName evidence="2">Retrotransposon protein</fullName>
    </submittedName>
</protein>
<name>G5ECF6_CAEEL</name>
<dbReference type="SMR" id="G5ECF6"/>
<gene>
    <name evidence="3" type="ORF">CELE_F07B7.2</name>
    <name evidence="2" type="ORF">CELE_W09B7.2</name>
    <name evidence="3 5" type="ORF">F07B7.2</name>
    <name evidence="2 6" type="ORF">W09B7.2</name>
</gene>
<evidence type="ECO:0000313" key="6">
    <source>
        <dbReference type="WormBase" id="W09B7.2"/>
    </source>
</evidence>
<evidence type="ECO:0000313" key="4">
    <source>
        <dbReference type="Proteomes" id="UP000001940"/>
    </source>
</evidence>
<evidence type="ECO:0000256" key="1">
    <source>
        <dbReference type="SAM" id="MobiDB-lite"/>
    </source>
</evidence>
<reference evidence="2 4" key="1">
    <citation type="journal article" date="1998" name="Science">
        <title>Genome sequence of the nematode C. elegans: a platform for investigating biology.</title>
        <authorList>
            <consortium name="The C. elegans sequencing consortium"/>
            <person name="Sulson J.E."/>
            <person name="Waterston R."/>
        </authorList>
    </citation>
    <scope>NUCLEOTIDE SEQUENCE [LARGE SCALE GENOMIC DNA]</scope>
    <source>
        <strain evidence="2 4">Bristol N2</strain>
    </source>
</reference>
<dbReference type="RefSeq" id="NP_505270.1">
    <property type="nucleotide sequence ID" value="NM_072869.1"/>
</dbReference>
<proteinExistence type="evidence at protein level"/>
<dbReference type="GeneID" id="179263"/>
<evidence type="ECO:0000313" key="3">
    <source>
        <dbReference type="EMBL" id="CCD68865.1"/>
    </source>
</evidence>
<accession>G5ECF6</accession>
<keyword evidence="7" id="KW-1267">Proteomics identification</keyword>
<dbReference type="STRING" id="6239.F07B7.2.1"/>
<dbReference type="Proteomes" id="UP000001940">
    <property type="component" value="Chromosome V"/>
</dbReference>
<dbReference type="KEGG" id="cel:CELE_W09B7.2"/>
<dbReference type="CTD" id="189307"/>
<dbReference type="AGR" id="WB:WBGene00021107"/>
<reference evidence="2" key="3">
    <citation type="submission" date="2024-10" db="EMBL/GenBank/DDBJ databases">
        <authorList>
            <consortium name="WormBase Consortium"/>
            <person name="WormBase"/>
        </authorList>
    </citation>
    <scope>NUCLEOTIDE SEQUENCE</scope>
    <source>
        <strain evidence="2">Bristol N2</strain>
    </source>
</reference>
<dbReference type="Bgee" id="WBGene00017186">
    <property type="expression patterns" value="Expressed in adult organism and 2 other cell types or tissues"/>
</dbReference>
<dbReference type="CTD" id="179263"/>
<dbReference type="EMBL" id="BX284605">
    <property type="protein sequence ID" value="CCD62323.1"/>
    <property type="molecule type" value="Genomic_DNA"/>
</dbReference>
<dbReference type="RefSeq" id="NP_505284.1">
    <property type="nucleotide sequence ID" value="NM_072883.1"/>
</dbReference>
<dbReference type="AGR" id="WB:WBGene00017186"/>
<evidence type="ECO:0007829" key="7">
    <source>
        <dbReference type="PeptideAtlas" id="G5ECF6"/>
    </source>
</evidence>
<dbReference type="KEGG" id="cel:CELE_F07B7.2"/>
<evidence type="ECO:0000313" key="5">
    <source>
        <dbReference type="WormBase" id="F07B7.2"/>
    </source>
</evidence>
<evidence type="ECO:0000313" key="2">
    <source>
        <dbReference type="EMBL" id="CCD62323.1"/>
    </source>
</evidence>
<sequence length="316" mass="35290">MRSSTSKTGLHPLQTPAQLPIMEENQSSHTLEEKVEPTASPDTLCDDPGQLAQGMRTSEEHQPLKQHLGEITEMCSNMQLTVEESKLKVDSVSSMIATHMGREKSSSATTSASLHYICGAIANIQERLAANHTTVINDLDECKRDREDVRVSLENIINRCTRNTCFSVTVHAFGIFDASGLGQARLVAEAQTANGKEVAIFVKDTPKYYSRAGFAKIHSDDNAENHRASALRQGVMEWARGHDNWYEHYADWMDYHPNQIPLTCPCISTRTSPTALHDRREQCIIRKLAQLSTIVLIDGTRVVPFEEMQTLVIDLQ</sequence>
<dbReference type="PaxDb" id="6239-F07B7.2"/>
<dbReference type="AlphaFoldDB" id="G5ECF6"/>
<dbReference type="HOGENOM" id="CLU_850562_0_0_1"/>
<reference evidence="2" key="2">
    <citation type="submission" date="2003-03" db="EMBL/GenBank/DDBJ databases">
        <authorList>
            <person name="Sulson J.E."/>
            <person name="Waterston R."/>
        </authorList>
    </citation>
    <scope>NUCLEOTIDE SEQUENCE</scope>
    <source>
        <strain evidence="2">Bristol N2</strain>
    </source>
</reference>
<dbReference type="EMBL" id="BX284605">
    <property type="protein sequence ID" value="CCD68865.1"/>
    <property type="molecule type" value="Genomic_DNA"/>
</dbReference>
<dbReference type="GeneID" id="189307"/>
<keyword evidence="4" id="KW-1185">Reference proteome</keyword>
<dbReference type="WormBase" id="W09B7.2">
    <property type="protein sequence ID" value="CE21282"/>
    <property type="gene ID" value="WBGene00021107"/>
</dbReference>
<dbReference type="IntAct" id="G5ECF6">
    <property type="interactions" value="3"/>
</dbReference>
<dbReference type="WormBase" id="F07B7.2">
    <property type="protein sequence ID" value="CE21282"/>
    <property type="gene ID" value="WBGene00017186"/>
</dbReference>
<dbReference type="PeptideAtlas" id="G5ECF6"/>
<feature type="region of interest" description="Disordered" evidence="1">
    <location>
        <begin position="1"/>
        <end position="20"/>
    </location>
</feature>